<dbReference type="AlphaFoldDB" id="A0A0M3KFI3"/>
<sequence length="96" mass="10369">LKQWSSPSSRIIGNLFTPTITTAASSSSSYGLGNAELTNESLAVEAMRSLWNMVSDLAQMHICHHLIISDCADKHSDLKVAHSGVCVKTEEAIRPT</sequence>
<protein>
    <submittedName>
        <fullName evidence="1">Ovule protein</fullName>
    </submittedName>
</protein>
<evidence type="ECO:0000313" key="1">
    <source>
        <dbReference type="WBParaSite" id="ASIM_0001974301-mRNA-1"/>
    </source>
</evidence>
<name>A0A0M3KFI3_ANISI</name>
<accession>A0A0M3KFI3</accession>
<reference evidence="1" key="1">
    <citation type="submission" date="2017-02" db="UniProtKB">
        <authorList>
            <consortium name="WormBaseParasite"/>
        </authorList>
    </citation>
    <scope>IDENTIFICATION</scope>
</reference>
<proteinExistence type="predicted"/>
<organism evidence="1">
    <name type="scientific">Anisakis simplex</name>
    <name type="common">Herring worm</name>
    <dbReference type="NCBI Taxonomy" id="6269"/>
    <lineage>
        <taxon>Eukaryota</taxon>
        <taxon>Metazoa</taxon>
        <taxon>Ecdysozoa</taxon>
        <taxon>Nematoda</taxon>
        <taxon>Chromadorea</taxon>
        <taxon>Rhabditida</taxon>
        <taxon>Spirurina</taxon>
        <taxon>Ascaridomorpha</taxon>
        <taxon>Ascaridoidea</taxon>
        <taxon>Anisakidae</taxon>
        <taxon>Anisakis</taxon>
        <taxon>Anisakis simplex complex</taxon>
    </lineage>
</organism>
<dbReference type="WBParaSite" id="ASIM_0001974301-mRNA-1">
    <property type="protein sequence ID" value="ASIM_0001974301-mRNA-1"/>
    <property type="gene ID" value="ASIM_0001974301"/>
</dbReference>